<accession>A0A843WS04</accession>
<comment type="caution">
    <text evidence="3">The sequence shown here is derived from an EMBL/GenBank/DDBJ whole genome shotgun (WGS) entry which is preliminary data.</text>
</comment>
<sequence>MRASGSSSLLGLAVTTFASRSSRYVRFSHSGAAVAAAVAPEDNLNSNWVASNSLYRRHPRLLSLELCRRSPWQLRTFLAYTIVAGLFWNPFVASRVLHCSCCAEMADMSFASLIFRQMEQPSTFSWNTIIRGFAESEEHSPSLAFSLYRQMLERRVPTDKYTYPFLLKACRSESCINVGRMVHAHCLVSGFSTDPFVQTVLVNMYLRCGYNGLAFFLFDRMSQKDVVSWTGVISGLNAGGYFEQALDLFRKMRSNGFSARPNVVTMVSAVSACAGLGSLDHTSMDNAAKIFHLMEERDLHSWTTTIMGLATHGMAREALNLFADMRCIGIVPDSITFVAVLSACSHTGLVDEGLKNFKLMEREYKIVPGLKHYGCMVDLLSRAGLLEDAYKLISTMPMKPNLAVLGALLSACGAQNKLDIAETITKVIESSCEYKGGAPVLLSNMYADENKWDEVSLIRKRAREDTRTPSGQSCIEVKGVVYRFTVEHKSHPEFIKMKDVLDTFGKVVHC</sequence>
<dbReference type="FunFam" id="1.25.40.10:FF:000242">
    <property type="entry name" value="Pentatricopeptide repeat-containing protein"/>
    <property type="match status" value="1"/>
</dbReference>
<dbReference type="PROSITE" id="PS51375">
    <property type="entry name" value="PPR"/>
    <property type="match status" value="3"/>
</dbReference>
<dbReference type="AlphaFoldDB" id="A0A843WS04"/>
<keyword evidence="4" id="KW-1185">Reference proteome</keyword>
<dbReference type="PANTHER" id="PTHR47926">
    <property type="entry name" value="PENTATRICOPEPTIDE REPEAT-CONTAINING PROTEIN"/>
    <property type="match status" value="1"/>
</dbReference>
<dbReference type="InterPro" id="IPR046960">
    <property type="entry name" value="PPR_At4g14850-like_plant"/>
</dbReference>
<evidence type="ECO:0000313" key="3">
    <source>
        <dbReference type="EMBL" id="MQM10506.1"/>
    </source>
</evidence>
<dbReference type="OrthoDB" id="185373at2759"/>
<dbReference type="Pfam" id="PF13041">
    <property type="entry name" value="PPR_2"/>
    <property type="match status" value="2"/>
</dbReference>
<dbReference type="FunFam" id="1.25.40.10:FF:000344">
    <property type="entry name" value="Pentatricopeptide repeat-containing protein"/>
    <property type="match status" value="1"/>
</dbReference>
<gene>
    <name evidence="3" type="ORF">Taro_043398</name>
</gene>
<evidence type="ECO:0008006" key="5">
    <source>
        <dbReference type="Google" id="ProtNLM"/>
    </source>
</evidence>
<evidence type="ECO:0000256" key="1">
    <source>
        <dbReference type="ARBA" id="ARBA00022737"/>
    </source>
</evidence>
<feature type="repeat" description="PPR" evidence="2">
    <location>
        <begin position="122"/>
        <end position="158"/>
    </location>
</feature>
<proteinExistence type="predicted"/>
<organism evidence="3 4">
    <name type="scientific">Colocasia esculenta</name>
    <name type="common">Wild taro</name>
    <name type="synonym">Arum esculentum</name>
    <dbReference type="NCBI Taxonomy" id="4460"/>
    <lineage>
        <taxon>Eukaryota</taxon>
        <taxon>Viridiplantae</taxon>
        <taxon>Streptophyta</taxon>
        <taxon>Embryophyta</taxon>
        <taxon>Tracheophyta</taxon>
        <taxon>Spermatophyta</taxon>
        <taxon>Magnoliopsida</taxon>
        <taxon>Liliopsida</taxon>
        <taxon>Araceae</taxon>
        <taxon>Aroideae</taxon>
        <taxon>Colocasieae</taxon>
        <taxon>Colocasia</taxon>
    </lineage>
</organism>
<evidence type="ECO:0000313" key="4">
    <source>
        <dbReference type="Proteomes" id="UP000652761"/>
    </source>
</evidence>
<protein>
    <recommendedName>
        <fullName evidence="5">Pentatricopeptide repeat-containing protein</fullName>
    </recommendedName>
</protein>
<dbReference type="NCBIfam" id="TIGR00756">
    <property type="entry name" value="PPR"/>
    <property type="match status" value="1"/>
</dbReference>
<dbReference type="EMBL" id="NMUH01004688">
    <property type="protein sequence ID" value="MQM10506.1"/>
    <property type="molecule type" value="Genomic_DNA"/>
</dbReference>
<dbReference type="GO" id="GO:0009451">
    <property type="term" value="P:RNA modification"/>
    <property type="evidence" value="ECO:0007669"/>
    <property type="project" value="InterPro"/>
</dbReference>
<reference evidence="3" key="1">
    <citation type="submission" date="2017-07" db="EMBL/GenBank/DDBJ databases">
        <title>Taro Niue Genome Assembly and Annotation.</title>
        <authorList>
            <person name="Atibalentja N."/>
            <person name="Keating K."/>
            <person name="Fields C.J."/>
        </authorList>
    </citation>
    <scope>NUCLEOTIDE SEQUENCE</scope>
    <source>
        <strain evidence="3">Niue_2</strain>
        <tissue evidence="3">Leaf</tissue>
    </source>
</reference>
<dbReference type="InterPro" id="IPR002885">
    <property type="entry name" value="PPR_rpt"/>
</dbReference>
<dbReference type="Gene3D" id="1.25.40.10">
    <property type="entry name" value="Tetratricopeptide repeat domain"/>
    <property type="match status" value="3"/>
</dbReference>
<feature type="repeat" description="PPR" evidence="2">
    <location>
        <begin position="225"/>
        <end position="259"/>
    </location>
</feature>
<dbReference type="GO" id="GO:0003723">
    <property type="term" value="F:RNA binding"/>
    <property type="evidence" value="ECO:0007669"/>
    <property type="project" value="InterPro"/>
</dbReference>
<name>A0A843WS04_COLES</name>
<dbReference type="InterPro" id="IPR011990">
    <property type="entry name" value="TPR-like_helical_dom_sf"/>
</dbReference>
<feature type="repeat" description="PPR" evidence="2">
    <location>
        <begin position="298"/>
        <end position="332"/>
    </location>
</feature>
<dbReference type="PANTHER" id="PTHR47926:SF411">
    <property type="entry name" value="PENTATRICOPEPTIDE REPEAT-CONTAINING PROTEIN"/>
    <property type="match status" value="1"/>
</dbReference>
<dbReference type="Proteomes" id="UP000652761">
    <property type="component" value="Unassembled WGS sequence"/>
</dbReference>
<dbReference type="Pfam" id="PF01535">
    <property type="entry name" value="PPR"/>
    <property type="match status" value="3"/>
</dbReference>
<keyword evidence="1" id="KW-0677">Repeat</keyword>
<evidence type="ECO:0000256" key="2">
    <source>
        <dbReference type="PROSITE-ProRule" id="PRU00708"/>
    </source>
</evidence>